<dbReference type="EMBL" id="OU895877">
    <property type="protein sequence ID" value="CAG9797704.1"/>
    <property type="molecule type" value="Genomic_DNA"/>
</dbReference>
<reference evidence="3" key="2">
    <citation type="submission" date="2022-10" db="EMBL/GenBank/DDBJ databases">
        <authorList>
            <consortium name="ENA_rothamsted_submissions"/>
            <consortium name="culmorum"/>
            <person name="King R."/>
        </authorList>
    </citation>
    <scope>NUCLEOTIDE SEQUENCE</scope>
</reference>
<dbReference type="Proteomes" id="UP001153620">
    <property type="component" value="Chromosome 1"/>
</dbReference>
<dbReference type="PANTHER" id="PTHR16275:SF8">
    <property type="entry name" value="COILED-COIL DOMAIN-CONTAINING PROTEIN 40"/>
    <property type="match status" value="1"/>
</dbReference>
<evidence type="ECO:0000256" key="1">
    <source>
        <dbReference type="SAM" id="Coils"/>
    </source>
</evidence>
<evidence type="ECO:0000256" key="2">
    <source>
        <dbReference type="SAM" id="MobiDB-lite"/>
    </source>
</evidence>
<keyword evidence="1" id="KW-0175">Coiled coil</keyword>
<dbReference type="InterPro" id="IPR037386">
    <property type="entry name" value="CCDC40"/>
</dbReference>
<dbReference type="OrthoDB" id="188741at2759"/>
<proteinExistence type="predicted"/>
<evidence type="ECO:0008006" key="5">
    <source>
        <dbReference type="Google" id="ProtNLM"/>
    </source>
</evidence>
<dbReference type="GO" id="GO:0035082">
    <property type="term" value="P:axoneme assembly"/>
    <property type="evidence" value="ECO:0007669"/>
    <property type="project" value="InterPro"/>
</dbReference>
<feature type="coiled-coil region" evidence="1">
    <location>
        <begin position="611"/>
        <end position="652"/>
    </location>
</feature>
<dbReference type="PANTHER" id="PTHR16275">
    <property type="entry name" value="COILED-COIL DOMAIN-CONTAINING PROTEIN 40"/>
    <property type="match status" value="1"/>
</dbReference>
<feature type="coiled-coil region" evidence="1">
    <location>
        <begin position="495"/>
        <end position="522"/>
    </location>
</feature>
<feature type="coiled-coil region" evidence="1">
    <location>
        <begin position="301"/>
        <end position="426"/>
    </location>
</feature>
<dbReference type="AlphaFoldDB" id="A0A9N9RJC7"/>
<organism evidence="3 4">
    <name type="scientific">Chironomus riparius</name>
    <dbReference type="NCBI Taxonomy" id="315576"/>
    <lineage>
        <taxon>Eukaryota</taxon>
        <taxon>Metazoa</taxon>
        <taxon>Ecdysozoa</taxon>
        <taxon>Arthropoda</taxon>
        <taxon>Hexapoda</taxon>
        <taxon>Insecta</taxon>
        <taxon>Pterygota</taxon>
        <taxon>Neoptera</taxon>
        <taxon>Endopterygota</taxon>
        <taxon>Diptera</taxon>
        <taxon>Nematocera</taxon>
        <taxon>Chironomoidea</taxon>
        <taxon>Chironomidae</taxon>
        <taxon>Chironominae</taxon>
        <taxon>Chironomus</taxon>
    </lineage>
</organism>
<feature type="coiled-coil region" evidence="1">
    <location>
        <begin position="189"/>
        <end position="244"/>
    </location>
</feature>
<feature type="compositionally biased region" description="Acidic residues" evidence="2">
    <location>
        <begin position="12"/>
        <end position="23"/>
    </location>
</feature>
<evidence type="ECO:0000313" key="3">
    <source>
        <dbReference type="EMBL" id="CAG9797704.1"/>
    </source>
</evidence>
<feature type="coiled-coil region" evidence="1">
    <location>
        <begin position="49"/>
        <end position="163"/>
    </location>
</feature>
<protein>
    <recommendedName>
        <fullName evidence="5">Coiled-coil domain-containing protein 40</fullName>
    </recommendedName>
</protein>
<gene>
    <name evidence="3" type="ORF">CHIRRI_LOCUS693</name>
</gene>
<accession>A0A9N9RJC7</accession>
<keyword evidence="4" id="KW-1185">Reference proteome</keyword>
<reference evidence="3" key="1">
    <citation type="submission" date="2022-01" db="EMBL/GenBank/DDBJ databases">
        <authorList>
            <person name="King R."/>
        </authorList>
    </citation>
    <scope>NUCLEOTIDE SEQUENCE</scope>
</reference>
<dbReference type="GO" id="GO:0005737">
    <property type="term" value="C:cytoplasm"/>
    <property type="evidence" value="ECO:0007669"/>
    <property type="project" value="TreeGrafter"/>
</dbReference>
<sequence>MDLFLIPKVPADDEDPNESESEETGLLSADHPLMERFQKALKEHLLKVKNQLESEISDINHAIKEKNEEVGEVGAKLFDLQNEIEKQREQLDKYNGQILDISESRRAHEESVIKLKAEYYKKESACKEAKRRNNLVSQEIESMRSLESEITKWNNEIQNEIALAKRVATKDSKDQRLVSEEKKKVDMLLFNLDSEVRKKEIELSNIEEQIRDHSEAVAALNQNLADSNVDLEGLQQEHKKLMQAWGEVIVSVQHRDKILSKARMDLHNEHEQHKTLQAGIESTKKFVQKELETSEKLNEFKDRLLRDVTNIEKQLQMADGENSKLDFKIAHFQSILEKTEADIEQARSEGLLTKNHLTKLINKLEKLSRQKLETEEKILDLLQDQITTDKAGQHRSRLLREAQEKRRHLEIQLSETENKLSEAILDLEKWRGLVQKSKHNVGKLQKQHNEVDFEANTINEEIERIKATTKNKMIVLDSIHKQLEHMIEKLGGKEMNLKEIQVMELEKKISEIDTKIKELQQFWLKLQSQVVAMSEKRASQMDEIFVGRKQLMVIEQKALKVETELEHSANENREILRNLSNLNVKIDQSSSKLYEKRKIHEKEEMECLMAHQDTVDKLKDAEMNVMDLEQDMINLGQEIEELKNEVKEKHYEALSWETKFKMANEAKKMRDDELADSSEISIMKSEIHRMELKYSNLKKLQERMVQALENSVYHRDHIYDAANTREKKTGTKIKTQSNIKHKLSEMKNKLKIINTELIATQHQVSEIQKREEILRAEIVNKEQDIQTEKMQDCLLQTEIEQSLLMKQRNLETIVLLQKRAKRYKLLTSCTYLPKMKSENAIDVEMERLEEIHENITSILENLQKDFPAQKFQIEKILQTLKC</sequence>
<evidence type="ECO:0000313" key="4">
    <source>
        <dbReference type="Proteomes" id="UP001153620"/>
    </source>
</evidence>
<feature type="region of interest" description="Disordered" evidence="2">
    <location>
        <begin position="1"/>
        <end position="28"/>
    </location>
</feature>
<name>A0A9N9RJC7_9DIPT</name>